<gene>
    <name evidence="2" type="primary">mocA</name>
    <name evidence="2" type="ORF">P4S50_15060</name>
</gene>
<dbReference type="InterPro" id="IPR017696">
    <property type="entry name" value="Mo_hydrolase_YgfJ"/>
</dbReference>
<evidence type="ECO:0000259" key="1">
    <source>
        <dbReference type="Pfam" id="PF12804"/>
    </source>
</evidence>
<dbReference type="CDD" id="cd04182">
    <property type="entry name" value="GT_2_like_f"/>
    <property type="match status" value="1"/>
</dbReference>
<dbReference type="InterPro" id="IPR025877">
    <property type="entry name" value="MobA-like_NTP_Trfase"/>
</dbReference>
<dbReference type="Gene3D" id="3.90.550.10">
    <property type="entry name" value="Spore Coat Polysaccharide Biosynthesis Protein SpsA, Chain A"/>
    <property type="match status" value="1"/>
</dbReference>
<dbReference type="InterPro" id="IPR029044">
    <property type="entry name" value="Nucleotide-diphossugar_trans"/>
</dbReference>
<keyword evidence="2" id="KW-0808">Transferase</keyword>
<accession>A0ABY8E9T0</accession>
<dbReference type="EC" id="2.7.7.76" evidence="2"/>
<sequence>MITGIIMAAGFSTRMNKDKLTLDFGGISIIEMVIKAIKESNIDEIILVYREEKIKEIGIKNKIKTVYNDRAKLGQSESIKFGINASSIQTDGFMFFVGDQPFLDPSIINELIDVFEEQNTDIVAPMYKGKRGNPIIFSSKLKDELLKIEGDDGGKSIVAKIYDEVKFIHFDNDTARLDIDTWDEYMKWRRN</sequence>
<keyword evidence="3" id="KW-1185">Reference proteome</keyword>
<dbReference type="PANTHER" id="PTHR43777">
    <property type="entry name" value="MOLYBDENUM COFACTOR CYTIDYLYLTRANSFERASE"/>
    <property type="match status" value="1"/>
</dbReference>
<evidence type="ECO:0000313" key="2">
    <source>
        <dbReference type="EMBL" id="WFD09696.1"/>
    </source>
</evidence>
<reference evidence="2 3" key="1">
    <citation type="submission" date="2023-03" db="EMBL/GenBank/DDBJ databases">
        <title>Complete genome sequence of Tepidibacter sp. SWIR-1, isolated from a deep-sea hydrothermal vent.</title>
        <authorList>
            <person name="Li X."/>
        </authorList>
    </citation>
    <scope>NUCLEOTIDE SEQUENCE [LARGE SCALE GENOMIC DNA]</scope>
    <source>
        <strain evidence="2 3">SWIR-1</strain>
    </source>
</reference>
<dbReference type="SUPFAM" id="SSF53448">
    <property type="entry name" value="Nucleotide-diphospho-sugar transferases"/>
    <property type="match status" value="1"/>
</dbReference>
<dbReference type="RefSeq" id="WP_277731631.1">
    <property type="nucleotide sequence ID" value="NZ_CP120733.1"/>
</dbReference>
<dbReference type="GO" id="GO:0061602">
    <property type="term" value="F:molybdenum cofactor cytidylyltransferase activity"/>
    <property type="evidence" value="ECO:0007669"/>
    <property type="project" value="UniProtKB-EC"/>
</dbReference>
<name>A0ABY8E9T0_9FIRM</name>
<dbReference type="EMBL" id="CP120733">
    <property type="protein sequence ID" value="WFD09696.1"/>
    <property type="molecule type" value="Genomic_DNA"/>
</dbReference>
<keyword evidence="2" id="KW-0548">Nucleotidyltransferase</keyword>
<feature type="domain" description="MobA-like NTP transferase" evidence="1">
    <location>
        <begin position="4"/>
        <end position="161"/>
    </location>
</feature>
<dbReference type="Pfam" id="PF12804">
    <property type="entry name" value="NTP_transf_3"/>
    <property type="match status" value="1"/>
</dbReference>
<evidence type="ECO:0000313" key="3">
    <source>
        <dbReference type="Proteomes" id="UP001222800"/>
    </source>
</evidence>
<dbReference type="Proteomes" id="UP001222800">
    <property type="component" value="Chromosome"/>
</dbReference>
<dbReference type="NCBIfam" id="TIGR03310">
    <property type="entry name" value="matur_MocA_YgfJ"/>
    <property type="match status" value="1"/>
</dbReference>
<dbReference type="PANTHER" id="PTHR43777:SF1">
    <property type="entry name" value="MOLYBDENUM COFACTOR CYTIDYLYLTRANSFERASE"/>
    <property type="match status" value="1"/>
</dbReference>
<protein>
    <submittedName>
        <fullName evidence="2">Molybdenum cofactor cytidylyltransferase</fullName>
        <ecNumber evidence="2">2.7.7.76</ecNumber>
    </submittedName>
</protein>
<organism evidence="2 3">
    <name type="scientific">Tepidibacter hydrothermalis</name>
    <dbReference type="NCBI Taxonomy" id="3036126"/>
    <lineage>
        <taxon>Bacteria</taxon>
        <taxon>Bacillati</taxon>
        <taxon>Bacillota</taxon>
        <taxon>Clostridia</taxon>
        <taxon>Peptostreptococcales</taxon>
        <taxon>Peptostreptococcaceae</taxon>
        <taxon>Tepidibacter</taxon>
    </lineage>
</organism>
<proteinExistence type="predicted"/>